<reference evidence="1 2" key="1">
    <citation type="submission" date="2020-03" db="EMBL/GenBank/DDBJ databases">
        <title>Draft Genome Sequence of Cudoniella acicularis.</title>
        <authorList>
            <person name="Buettner E."/>
            <person name="Kellner H."/>
        </authorList>
    </citation>
    <scope>NUCLEOTIDE SEQUENCE [LARGE SCALE GENOMIC DNA]</scope>
    <source>
        <strain evidence="1 2">DSM 108380</strain>
    </source>
</reference>
<proteinExistence type="predicted"/>
<keyword evidence="2" id="KW-1185">Reference proteome</keyword>
<comment type="caution">
    <text evidence="1">The sequence shown here is derived from an EMBL/GenBank/DDBJ whole genome shotgun (WGS) entry which is preliminary data.</text>
</comment>
<evidence type="ECO:0000313" key="2">
    <source>
        <dbReference type="Proteomes" id="UP000566819"/>
    </source>
</evidence>
<name>A0A8H4VWR7_9HELO</name>
<dbReference type="Proteomes" id="UP000566819">
    <property type="component" value="Unassembled WGS sequence"/>
</dbReference>
<organism evidence="1 2">
    <name type="scientific">Cudoniella acicularis</name>
    <dbReference type="NCBI Taxonomy" id="354080"/>
    <lineage>
        <taxon>Eukaryota</taxon>
        <taxon>Fungi</taxon>
        <taxon>Dikarya</taxon>
        <taxon>Ascomycota</taxon>
        <taxon>Pezizomycotina</taxon>
        <taxon>Leotiomycetes</taxon>
        <taxon>Helotiales</taxon>
        <taxon>Tricladiaceae</taxon>
        <taxon>Cudoniella</taxon>
    </lineage>
</organism>
<accession>A0A8H4VWR7</accession>
<protein>
    <submittedName>
        <fullName evidence="1">Uncharacterized protein</fullName>
    </submittedName>
</protein>
<dbReference type="AlphaFoldDB" id="A0A8H4VWR7"/>
<dbReference type="EMBL" id="JAAMPI010001364">
    <property type="protein sequence ID" value="KAF4625498.1"/>
    <property type="molecule type" value="Genomic_DNA"/>
</dbReference>
<dbReference type="OrthoDB" id="3862662at2759"/>
<gene>
    <name evidence="1" type="ORF">G7Y89_g12669</name>
</gene>
<evidence type="ECO:0000313" key="1">
    <source>
        <dbReference type="EMBL" id="KAF4625498.1"/>
    </source>
</evidence>
<sequence>MRLIVRRGRVVSNTISRCDFPMRWGRTKDNAVIHLELRDNIIDGWFNNKTNIKISGFVLEDWVINAEYQDNKLPFASEPPRQHDLLPLQPSDGEDAPQVAADLLLPQQVKVENMKLQTRDFSKFTPFATTIQAVYLSSLVTEHVLNESRDSASRKADAAKLDAALQHFVSHFPPQPPPQNSSRIRHKISITQSIFEFSKPFRISAPLSLPIFQALVTKLPFPRQMQIPR</sequence>